<proteinExistence type="predicted"/>
<organism evidence="1">
    <name type="scientific">Arundo donax</name>
    <name type="common">Giant reed</name>
    <name type="synonym">Donax arundinaceus</name>
    <dbReference type="NCBI Taxonomy" id="35708"/>
    <lineage>
        <taxon>Eukaryota</taxon>
        <taxon>Viridiplantae</taxon>
        <taxon>Streptophyta</taxon>
        <taxon>Embryophyta</taxon>
        <taxon>Tracheophyta</taxon>
        <taxon>Spermatophyta</taxon>
        <taxon>Magnoliopsida</taxon>
        <taxon>Liliopsida</taxon>
        <taxon>Poales</taxon>
        <taxon>Poaceae</taxon>
        <taxon>PACMAD clade</taxon>
        <taxon>Arundinoideae</taxon>
        <taxon>Arundineae</taxon>
        <taxon>Arundo</taxon>
    </lineage>
</organism>
<accession>A0A0A9EP89</accession>
<dbReference type="EMBL" id="GBRH01195351">
    <property type="protein sequence ID" value="JAE02545.1"/>
    <property type="molecule type" value="Transcribed_RNA"/>
</dbReference>
<protein>
    <submittedName>
        <fullName evidence="1">Uncharacterized protein</fullName>
    </submittedName>
</protein>
<evidence type="ECO:0000313" key="1">
    <source>
        <dbReference type="EMBL" id="JAE02545.1"/>
    </source>
</evidence>
<name>A0A0A9EP89_ARUDO</name>
<dbReference type="AlphaFoldDB" id="A0A0A9EP89"/>
<reference evidence="1" key="2">
    <citation type="journal article" date="2015" name="Data Brief">
        <title>Shoot transcriptome of the giant reed, Arundo donax.</title>
        <authorList>
            <person name="Barrero R.A."/>
            <person name="Guerrero F.D."/>
            <person name="Moolhuijzen P."/>
            <person name="Goolsby J.A."/>
            <person name="Tidwell J."/>
            <person name="Bellgard S.E."/>
            <person name="Bellgard M.I."/>
        </authorList>
    </citation>
    <scope>NUCLEOTIDE SEQUENCE</scope>
    <source>
        <tissue evidence="1">Shoot tissue taken approximately 20 cm above the soil surface</tissue>
    </source>
</reference>
<reference evidence="1" key="1">
    <citation type="submission" date="2014-09" db="EMBL/GenBank/DDBJ databases">
        <authorList>
            <person name="Magalhaes I.L.F."/>
            <person name="Oliveira U."/>
            <person name="Santos F.R."/>
            <person name="Vidigal T.H.D.A."/>
            <person name="Brescovit A.D."/>
            <person name="Santos A.J."/>
        </authorList>
    </citation>
    <scope>NUCLEOTIDE SEQUENCE</scope>
    <source>
        <tissue evidence="1">Shoot tissue taken approximately 20 cm above the soil surface</tissue>
    </source>
</reference>
<sequence length="48" mass="5523">MQDLLEETVKPIACFLHHVCCHLMADSRLCNEHELLCTTRFFISLSSS</sequence>